<sequence>MYVETKTIGVLSFAFRRLISPFRRELLSSLSADSILGCASSI</sequence>
<dbReference type="EMBL" id="KN395990">
    <property type="protein sequence ID" value="KHG11515.1"/>
    <property type="molecule type" value="Genomic_DNA"/>
</dbReference>
<protein>
    <submittedName>
        <fullName evidence="1">Uncharacterized protein</fullName>
    </submittedName>
</protein>
<name>A0A0B0NF79_GOSAR</name>
<proteinExistence type="predicted"/>
<reference evidence="2" key="1">
    <citation type="submission" date="2014-09" db="EMBL/GenBank/DDBJ databases">
        <authorList>
            <person name="Mudge J."/>
            <person name="Ramaraj T."/>
            <person name="Lindquist I.E."/>
            <person name="Bharti A.K."/>
            <person name="Sundararajan A."/>
            <person name="Cameron C.T."/>
            <person name="Woodward J.E."/>
            <person name="May G.D."/>
            <person name="Brubaker C."/>
            <person name="Broadhvest J."/>
            <person name="Wilkins T.A."/>
        </authorList>
    </citation>
    <scope>NUCLEOTIDE SEQUENCE</scope>
    <source>
        <strain evidence="2">cv. AKA8401</strain>
    </source>
</reference>
<dbReference type="AlphaFoldDB" id="A0A0B0NF79"/>
<accession>A0A0B0NF79</accession>
<keyword evidence="2" id="KW-1185">Reference proteome</keyword>
<evidence type="ECO:0000313" key="2">
    <source>
        <dbReference type="Proteomes" id="UP000032142"/>
    </source>
</evidence>
<dbReference type="Proteomes" id="UP000032142">
    <property type="component" value="Unassembled WGS sequence"/>
</dbReference>
<organism evidence="1 2">
    <name type="scientific">Gossypium arboreum</name>
    <name type="common">Tree cotton</name>
    <name type="synonym">Gossypium nanking</name>
    <dbReference type="NCBI Taxonomy" id="29729"/>
    <lineage>
        <taxon>Eukaryota</taxon>
        <taxon>Viridiplantae</taxon>
        <taxon>Streptophyta</taxon>
        <taxon>Embryophyta</taxon>
        <taxon>Tracheophyta</taxon>
        <taxon>Spermatophyta</taxon>
        <taxon>Magnoliopsida</taxon>
        <taxon>eudicotyledons</taxon>
        <taxon>Gunneridae</taxon>
        <taxon>Pentapetalae</taxon>
        <taxon>rosids</taxon>
        <taxon>malvids</taxon>
        <taxon>Malvales</taxon>
        <taxon>Malvaceae</taxon>
        <taxon>Malvoideae</taxon>
        <taxon>Gossypium</taxon>
    </lineage>
</organism>
<evidence type="ECO:0000313" key="1">
    <source>
        <dbReference type="EMBL" id="KHG11515.1"/>
    </source>
</evidence>
<gene>
    <name evidence="1" type="ORF">F383_04951</name>
</gene>